<keyword evidence="4" id="KW-0547">Nucleotide-binding</keyword>
<dbReference type="InterPro" id="IPR027417">
    <property type="entry name" value="P-loop_NTPase"/>
</dbReference>
<dbReference type="GO" id="GO:0005525">
    <property type="term" value="F:GTP binding"/>
    <property type="evidence" value="ECO:0007669"/>
    <property type="project" value="UniProtKB-UniRule"/>
</dbReference>
<name>B3GZC2_ACTP7</name>
<dbReference type="Proteomes" id="UP000001226">
    <property type="component" value="Chromosome"/>
</dbReference>
<proteinExistence type="inferred from homology"/>
<dbReference type="InterPro" id="IPR004435">
    <property type="entry name" value="MobB_dom"/>
</dbReference>
<dbReference type="InterPro" id="IPR025877">
    <property type="entry name" value="MobA-like_NTP_Trfase"/>
</dbReference>
<dbReference type="NCBIfam" id="NF008021">
    <property type="entry name" value="PRK10751.1"/>
    <property type="match status" value="1"/>
</dbReference>
<feature type="binding site" evidence="4">
    <location>
        <position position="176"/>
    </location>
    <ligand>
        <name>Mg(2+)</name>
        <dbReference type="ChEBI" id="CHEBI:18420"/>
    </ligand>
</feature>
<dbReference type="HAMAP" id="MF_00316">
    <property type="entry name" value="MobA"/>
    <property type="match status" value="1"/>
</dbReference>
<feature type="domain" description="Molybdopterin-guanine dinucleotide biosynthesis protein B (MobB)" evidence="5">
    <location>
        <begin position="278"/>
        <end position="409"/>
    </location>
</feature>
<dbReference type="KEGG" id="apa:APP7_1956"/>
<sequence>MPHSYPALRLQSKVVVKYPSDVNPGFYANVRPITQVILLNVCISYFASLKILVEKCSESYTFSYTFAKNLDLKMLQIDQIAAVILSGGLARRMNGAEKGLQLLQGKPLIAHIVERLIPQIARIHLNINRSQAEYQTHFPQLPFYCDSLSDFQGPLSGMLSAFEKINSKYLLFVPCDTPFLPNNLVKRLSVALAINQAQIAYVHDGERAHPTVALIHRSVAESLRHYLANGERRLFQFFQTQKSVAVDFSEQKQAFQNMNTFEDLAHYHSIPTATPKLLGITGYSGTGKTTLLEKLIPKLIACQIRIGLIKHSHHNVEVDKPGKDSHRLRVAGANPTMIVCEERWALMTETSIQAVDFQQLIAKFDPKAVDLILVEGFKHEPIAKIQLHRQAIEKPLPELDQWTIATATDYPLSRDNRLDINDIDQIADFIRQWLKS</sequence>
<feature type="binding site" evidence="4">
    <location>
        <position position="176"/>
    </location>
    <ligand>
        <name>GTP</name>
        <dbReference type="ChEBI" id="CHEBI:37565"/>
    </ligand>
</feature>
<dbReference type="InterPro" id="IPR029044">
    <property type="entry name" value="Nucleotide-diphossugar_trans"/>
</dbReference>
<comment type="cofactor">
    <cofactor evidence="4">
        <name>Mg(2+)</name>
        <dbReference type="ChEBI" id="CHEBI:18420"/>
    </cofactor>
</comment>
<dbReference type="InterPro" id="IPR052539">
    <property type="entry name" value="MGD_biosynthesis_adapter"/>
</dbReference>
<dbReference type="PANTHER" id="PTHR40072">
    <property type="entry name" value="MOLYBDOPTERIN-GUANINE DINUCLEOTIDE BIOSYNTHESIS ADAPTER PROTEIN-RELATED"/>
    <property type="match status" value="1"/>
</dbReference>
<dbReference type="PANTHER" id="PTHR40072:SF1">
    <property type="entry name" value="MOLYBDOPTERIN-GUANINE DINUCLEOTIDE BIOSYNTHESIS ADAPTER PROTEIN"/>
    <property type="match status" value="1"/>
</dbReference>
<dbReference type="GO" id="GO:0006777">
    <property type="term" value="P:Mo-molybdopterin cofactor biosynthetic process"/>
    <property type="evidence" value="ECO:0007669"/>
    <property type="project" value="UniProtKB-KW"/>
</dbReference>
<organism evidence="7 8">
    <name type="scientific">Actinobacillus pleuropneumoniae serotype 7 (strain AP76)</name>
    <dbReference type="NCBI Taxonomy" id="537457"/>
    <lineage>
        <taxon>Bacteria</taxon>
        <taxon>Pseudomonadati</taxon>
        <taxon>Pseudomonadota</taxon>
        <taxon>Gammaproteobacteria</taxon>
        <taxon>Pasteurellales</taxon>
        <taxon>Pasteurellaceae</taxon>
        <taxon>Actinobacillus</taxon>
    </lineage>
</organism>
<dbReference type="CDD" id="cd02503">
    <property type="entry name" value="MobA"/>
    <property type="match status" value="1"/>
</dbReference>
<evidence type="ECO:0000256" key="3">
    <source>
        <dbReference type="ARBA" id="ARBA00023150"/>
    </source>
</evidence>
<evidence type="ECO:0000313" key="7">
    <source>
        <dbReference type="EMBL" id="ACE62608.1"/>
    </source>
</evidence>
<dbReference type="NCBIfam" id="NF011057">
    <property type="entry name" value="PRK14489.1-2"/>
    <property type="match status" value="1"/>
</dbReference>
<comment type="domain">
    <text evidence="4">The N-terminal domain determines nucleotide recognition and specific binding, while the C-terminal domain determines the specific binding to the target protein.</text>
</comment>
<dbReference type="NCBIfam" id="TIGR00176">
    <property type="entry name" value="mobB"/>
    <property type="match status" value="1"/>
</dbReference>
<reference evidence="8" key="1">
    <citation type="submission" date="2008-06" db="EMBL/GenBank/DDBJ databases">
        <title>Genome and proteome analysis of A. pleuropneumoniae serotype 7.</title>
        <authorList>
            <person name="Linke B."/>
            <person name="Buettner F."/>
            <person name="Martinez-Arias R."/>
            <person name="Goesmann A."/>
            <person name="Baltes N."/>
            <person name="Tegetmeyer H."/>
            <person name="Singh M."/>
            <person name="Gerlach G.F."/>
        </authorList>
    </citation>
    <scope>NUCLEOTIDE SEQUENCE [LARGE SCALE GENOMIC DNA]</scope>
    <source>
        <strain evidence="8">AP76</strain>
    </source>
</reference>
<dbReference type="InterPro" id="IPR013482">
    <property type="entry name" value="Molybde_CF_guanTrfase"/>
</dbReference>
<comment type="subunit">
    <text evidence="4">Monomer.</text>
</comment>
<dbReference type="GO" id="GO:0046872">
    <property type="term" value="F:metal ion binding"/>
    <property type="evidence" value="ECO:0007669"/>
    <property type="project" value="UniProtKB-KW"/>
</dbReference>
<protein>
    <recommendedName>
        <fullName evidence="4">Molybdenum cofactor guanylyltransferase</fullName>
        <shortName evidence="4">MoCo guanylyltransferase</shortName>
        <ecNumber evidence="4">2.7.7.77</ecNumber>
    </recommendedName>
    <alternativeName>
        <fullName evidence="4">GTP:molybdopterin guanylyltransferase</fullName>
    </alternativeName>
    <alternativeName>
        <fullName evidence="4">Mo-MPT guanylyltransferase</fullName>
    </alternativeName>
    <alternativeName>
        <fullName evidence="4">Molybdopterin guanylyltransferase</fullName>
    </alternativeName>
    <alternativeName>
        <fullName evidence="4">Molybdopterin-guanine dinucleotide synthase</fullName>
        <shortName evidence="4">MGD synthase</shortName>
    </alternativeName>
</protein>
<dbReference type="GO" id="GO:0005737">
    <property type="term" value="C:cytoplasm"/>
    <property type="evidence" value="ECO:0007669"/>
    <property type="project" value="UniProtKB-SubCell"/>
</dbReference>
<feature type="binding site" evidence="4">
    <location>
        <position position="126"/>
    </location>
    <ligand>
        <name>GTP</name>
        <dbReference type="ChEBI" id="CHEBI:37565"/>
    </ligand>
</feature>
<dbReference type="Pfam" id="PF03205">
    <property type="entry name" value="MobB"/>
    <property type="match status" value="1"/>
</dbReference>
<dbReference type="EC" id="2.7.7.77" evidence="4"/>
<dbReference type="SUPFAM" id="SSF53448">
    <property type="entry name" value="Nucleotide-diphospho-sugar transferases"/>
    <property type="match status" value="1"/>
</dbReference>
<dbReference type="HOGENOM" id="CLU_055597_0_1_6"/>
<comment type="similarity">
    <text evidence="4">Belongs to the MobA family.</text>
</comment>
<dbReference type="Pfam" id="PF12804">
    <property type="entry name" value="NTP_transf_3"/>
    <property type="match status" value="1"/>
</dbReference>
<dbReference type="AlphaFoldDB" id="B3GZC2"/>
<feature type="binding site" evidence="4">
    <location>
        <position position="146"/>
    </location>
    <ligand>
        <name>GTP</name>
        <dbReference type="ChEBI" id="CHEBI:37565"/>
    </ligand>
</feature>
<evidence type="ECO:0000256" key="1">
    <source>
        <dbReference type="ARBA" id="ARBA00022842"/>
    </source>
</evidence>
<dbReference type="Gene3D" id="3.40.50.300">
    <property type="entry name" value="P-loop containing nucleotide triphosphate hydrolases"/>
    <property type="match status" value="1"/>
</dbReference>
<comment type="subcellular location">
    <subcellularLocation>
        <location evidence="4">Cytoplasm</location>
    </subcellularLocation>
</comment>
<dbReference type="Gene3D" id="3.90.550.10">
    <property type="entry name" value="Spore Coat Polysaccharide Biosynthesis Protein SpsA, Chain A"/>
    <property type="match status" value="1"/>
</dbReference>
<evidence type="ECO:0000256" key="2">
    <source>
        <dbReference type="ARBA" id="ARBA00023134"/>
    </source>
</evidence>
<feature type="binding site" evidence="4">
    <location>
        <begin position="85"/>
        <end position="87"/>
    </location>
    <ligand>
        <name>GTP</name>
        <dbReference type="ChEBI" id="CHEBI:37565"/>
    </ligand>
</feature>
<dbReference type="NCBIfam" id="TIGR02665">
    <property type="entry name" value="molyb_mobA"/>
    <property type="match status" value="1"/>
</dbReference>
<accession>B3GZC2</accession>
<keyword evidence="2 4" id="KW-0342">GTP-binding</keyword>
<keyword evidence="4" id="KW-0963">Cytoplasm</keyword>
<evidence type="ECO:0000259" key="6">
    <source>
        <dbReference type="Pfam" id="PF12804"/>
    </source>
</evidence>
<dbReference type="SUPFAM" id="SSF52540">
    <property type="entry name" value="P-loop containing nucleoside triphosphate hydrolases"/>
    <property type="match status" value="1"/>
</dbReference>
<keyword evidence="4" id="KW-0808">Transferase</keyword>
<keyword evidence="4" id="KW-0479">Metal-binding</keyword>
<keyword evidence="1 4" id="KW-0460">Magnesium</keyword>
<feature type="domain" description="MobA-like NTP transferase" evidence="6">
    <location>
        <begin position="82"/>
        <end position="236"/>
    </location>
</feature>
<dbReference type="EMBL" id="CP001091">
    <property type="protein sequence ID" value="ACE62608.1"/>
    <property type="molecule type" value="Genomic_DNA"/>
</dbReference>
<gene>
    <name evidence="7" type="primary">mobAB</name>
    <name evidence="4" type="synonym">mobA</name>
    <name evidence="7" type="ordered locus">APP7_1956</name>
</gene>
<comment type="catalytic activity">
    <reaction evidence="4">
        <text>Mo-molybdopterin + GTP + H(+) = Mo-molybdopterin guanine dinucleotide + diphosphate</text>
        <dbReference type="Rhea" id="RHEA:34243"/>
        <dbReference type="ChEBI" id="CHEBI:15378"/>
        <dbReference type="ChEBI" id="CHEBI:33019"/>
        <dbReference type="ChEBI" id="CHEBI:37565"/>
        <dbReference type="ChEBI" id="CHEBI:71302"/>
        <dbReference type="ChEBI" id="CHEBI:71310"/>
        <dbReference type="EC" id="2.7.7.77"/>
    </reaction>
</comment>
<evidence type="ECO:0000259" key="5">
    <source>
        <dbReference type="Pfam" id="PF03205"/>
    </source>
</evidence>
<comment type="function">
    <text evidence="4">Transfers a GMP moiety from GTP to Mo-molybdopterin (Mo-MPT) cofactor (Moco or molybdenum cofactor) to form Mo-molybdopterin guanine dinucleotide (Mo-MGD) cofactor.</text>
</comment>
<evidence type="ECO:0000256" key="4">
    <source>
        <dbReference type="HAMAP-Rule" id="MF_00316"/>
    </source>
</evidence>
<dbReference type="CDD" id="cd03116">
    <property type="entry name" value="MobB"/>
    <property type="match status" value="1"/>
</dbReference>
<evidence type="ECO:0000313" key="8">
    <source>
        <dbReference type="Proteomes" id="UP000001226"/>
    </source>
</evidence>
<feature type="binding site" evidence="4">
    <location>
        <position position="98"/>
    </location>
    <ligand>
        <name>GTP</name>
        <dbReference type="ChEBI" id="CHEBI:37565"/>
    </ligand>
</feature>
<dbReference type="GO" id="GO:0061603">
    <property type="term" value="F:molybdenum cofactor guanylyltransferase activity"/>
    <property type="evidence" value="ECO:0007669"/>
    <property type="project" value="UniProtKB-EC"/>
</dbReference>
<keyword evidence="3 4" id="KW-0501">Molybdenum cofactor biosynthesis</keyword>